<keyword evidence="1" id="KW-1133">Transmembrane helix</keyword>
<dbReference type="KEGG" id="llu:AKJ09_01896"/>
<dbReference type="Gene3D" id="1.25.40.10">
    <property type="entry name" value="Tetratricopeptide repeat domain"/>
    <property type="match status" value="1"/>
</dbReference>
<dbReference type="STRING" id="1391654.AKJ09_01896"/>
<evidence type="ECO:0000313" key="3">
    <source>
        <dbReference type="Proteomes" id="UP000064967"/>
    </source>
</evidence>
<name>A0A0K1PP00_9BACT</name>
<evidence type="ECO:0000256" key="1">
    <source>
        <dbReference type="SAM" id="Phobius"/>
    </source>
</evidence>
<dbReference type="RefSeq" id="WP_146646713.1">
    <property type="nucleotide sequence ID" value="NZ_CP012333.1"/>
</dbReference>
<dbReference type="AlphaFoldDB" id="A0A0K1PP00"/>
<feature type="transmembrane region" description="Helical" evidence="1">
    <location>
        <begin position="263"/>
        <end position="283"/>
    </location>
</feature>
<evidence type="ECO:0008006" key="4">
    <source>
        <dbReference type="Google" id="ProtNLM"/>
    </source>
</evidence>
<accession>A0A0K1PP00</accession>
<protein>
    <recommendedName>
        <fullName evidence="4">PEGA domain-containing protein</fullName>
    </recommendedName>
</protein>
<proteinExistence type="predicted"/>
<reference evidence="2 3" key="1">
    <citation type="submission" date="2015-08" db="EMBL/GenBank/DDBJ databases">
        <authorList>
            <person name="Babu N.S."/>
            <person name="Beckwith C.J."/>
            <person name="Beseler K.G."/>
            <person name="Brison A."/>
            <person name="Carone J.V."/>
            <person name="Caskin T.P."/>
            <person name="Diamond M."/>
            <person name="Durham M.E."/>
            <person name="Foxe J.M."/>
            <person name="Go M."/>
            <person name="Henderson B.A."/>
            <person name="Jones I.B."/>
            <person name="McGettigan J.A."/>
            <person name="Micheletti S.J."/>
            <person name="Nasrallah M.E."/>
            <person name="Ortiz D."/>
            <person name="Piller C.R."/>
            <person name="Privatt S.R."/>
            <person name="Schneider S.L."/>
            <person name="Sharp S."/>
            <person name="Smith T.C."/>
            <person name="Stanton J.D."/>
            <person name="Ullery H.E."/>
            <person name="Wilson R.J."/>
            <person name="Serrano M.G."/>
            <person name="Buck G."/>
            <person name="Lee V."/>
            <person name="Wang Y."/>
            <person name="Carvalho R."/>
            <person name="Voegtly L."/>
            <person name="Shi R."/>
            <person name="Duckworth R."/>
            <person name="Johnson A."/>
            <person name="Loviza R."/>
            <person name="Walstead R."/>
            <person name="Shah Z."/>
            <person name="Kiflezghi M."/>
            <person name="Wade K."/>
            <person name="Ball S.L."/>
            <person name="Bradley K.W."/>
            <person name="Asai D.J."/>
            <person name="Bowman C.A."/>
            <person name="Russell D.A."/>
            <person name="Pope W.H."/>
            <person name="Jacobs-Sera D."/>
            <person name="Hendrix R.W."/>
            <person name="Hatfull G.F."/>
        </authorList>
    </citation>
    <scope>NUCLEOTIDE SEQUENCE [LARGE SCALE GENOMIC DNA]</scope>
    <source>
        <strain evidence="2 3">DSM 27648</strain>
    </source>
</reference>
<sequence>MGQARVARAADGAEGGAAAAESLFQEARKLTEAKRYGEACPKFLASHKLAPAVGTLLNLADCYEKNGQLASAWSRFHEAIALAQHLGRSDREKTAKERADKLEPRLLRLTITSEEPTVDVTLDGNALDPAVLGTALPVDPGKHTVEASTKGKKPFSTTIDVSERSKSSAVEIPRLEVDESAKADMAKPPADYAPAETTTSDGKPQRILGLVAIGAGVVGLGVGGYFGLRTNSKWSEAQEHCKGVDCDATGVDLAQVAKNDGTISTIAFIAGGALAVGGLVLVLTAPNKSSSSTGASTANTASVNVGVGPGSVLVGGRF</sequence>
<dbReference type="InterPro" id="IPR011990">
    <property type="entry name" value="TPR-like_helical_dom_sf"/>
</dbReference>
<dbReference type="SUPFAM" id="SSF48452">
    <property type="entry name" value="TPR-like"/>
    <property type="match status" value="1"/>
</dbReference>
<feature type="transmembrane region" description="Helical" evidence="1">
    <location>
        <begin position="207"/>
        <end position="228"/>
    </location>
</feature>
<evidence type="ECO:0000313" key="2">
    <source>
        <dbReference type="EMBL" id="AKU95232.1"/>
    </source>
</evidence>
<dbReference type="Proteomes" id="UP000064967">
    <property type="component" value="Chromosome"/>
</dbReference>
<gene>
    <name evidence="2" type="ORF">AKJ09_01896</name>
</gene>
<organism evidence="2 3">
    <name type="scientific">Labilithrix luteola</name>
    <dbReference type="NCBI Taxonomy" id="1391654"/>
    <lineage>
        <taxon>Bacteria</taxon>
        <taxon>Pseudomonadati</taxon>
        <taxon>Myxococcota</taxon>
        <taxon>Polyangia</taxon>
        <taxon>Polyangiales</taxon>
        <taxon>Labilitrichaceae</taxon>
        <taxon>Labilithrix</taxon>
    </lineage>
</organism>
<dbReference type="EMBL" id="CP012333">
    <property type="protein sequence ID" value="AKU95232.1"/>
    <property type="molecule type" value="Genomic_DNA"/>
</dbReference>
<dbReference type="OrthoDB" id="5522887at2"/>
<keyword evidence="1" id="KW-0812">Transmembrane</keyword>
<keyword evidence="3" id="KW-1185">Reference proteome</keyword>
<keyword evidence="1" id="KW-0472">Membrane</keyword>